<dbReference type="PROSITE" id="PS51037">
    <property type="entry name" value="YEATS"/>
    <property type="match status" value="1"/>
</dbReference>
<gene>
    <name evidence="6" type="ORF">Tsubulata_006812</name>
</gene>
<dbReference type="PANTHER" id="PTHR47573">
    <property type="entry name" value="PROTEIN AF-9 HOMOLOG"/>
    <property type="match status" value="1"/>
</dbReference>
<feature type="domain" description="YEATS" evidence="5">
    <location>
        <begin position="24"/>
        <end position="168"/>
    </location>
</feature>
<dbReference type="CDD" id="cd16910">
    <property type="entry name" value="YEATS_TFIID14_like"/>
    <property type="match status" value="1"/>
</dbReference>
<dbReference type="EMBL" id="JAKUCV010006408">
    <property type="protein sequence ID" value="KAJ4827469.1"/>
    <property type="molecule type" value="Genomic_DNA"/>
</dbReference>
<keyword evidence="1" id="KW-0805">Transcription regulation</keyword>
<sequence length="244" mass="27615">MISLPLPTQQMFPATSVSQVAISRVKDVEITLPIVYGTIAFHLGPKATETETHKWTVYIRSPKNEDLGVVIKRVVFNLHKSFPKPVRVVDSPPFELSECGWGEFEIAMSVFFHSDACDKHLDLFHILRLYPQDEAHPPSPKIPVVVETYDEIVFPDPTENFVARVWGHPAVNVPQLPVGLKLHVPVPVGGRKKGDTKDHWLSQWFTHFSDSDELSEIMAARQQVRTELVKQFFLLVYCTSDSCA</sequence>
<organism evidence="6 7">
    <name type="scientific">Turnera subulata</name>
    <dbReference type="NCBI Taxonomy" id="218843"/>
    <lineage>
        <taxon>Eukaryota</taxon>
        <taxon>Viridiplantae</taxon>
        <taxon>Streptophyta</taxon>
        <taxon>Embryophyta</taxon>
        <taxon>Tracheophyta</taxon>
        <taxon>Spermatophyta</taxon>
        <taxon>Magnoliopsida</taxon>
        <taxon>eudicotyledons</taxon>
        <taxon>Gunneridae</taxon>
        <taxon>Pentapetalae</taxon>
        <taxon>rosids</taxon>
        <taxon>fabids</taxon>
        <taxon>Malpighiales</taxon>
        <taxon>Passifloraceae</taxon>
        <taxon>Turnera</taxon>
    </lineage>
</organism>
<dbReference type="InterPro" id="IPR038704">
    <property type="entry name" value="YEAST_sf"/>
</dbReference>
<name>A0A9Q0FB57_9ROSI</name>
<reference evidence="6" key="2">
    <citation type="journal article" date="2023" name="Plants (Basel)">
        <title>Annotation of the Turnera subulata (Passifloraceae) Draft Genome Reveals the S-Locus Evolved after the Divergence of Turneroideae from Passifloroideae in a Stepwise Manner.</title>
        <authorList>
            <person name="Henning P.M."/>
            <person name="Roalson E.H."/>
            <person name="Mir W."/>
            <person name="McCubbin A.G."/>
            <person name="Shore J.S."/>
        </authorList>
    </citation>
    <scope>NUCLEOTIDE SEQUENCE</scope>
    <source>
        <strain evidence="6">F60SS</strain>
    </source>
</reference>
<keyword evidence="2" id="KW-0804">Transcription</keyword>
<accession>A0A9Q0FB57</accession>
<evidence type="ECO:0000256" key="3">
    <source>
        <dbReference type="ARBA" id="ARBA00023242"/>
    </source>
</evidence>
<evidence type="ECO:0000256" key="1">
    <source>
        <dbReference type="ARBA" id="ARBA00023015"/>
    </source>
</evidence>
<dbReference type="GO" id="GO:0006355">
    <property type="term" value="P:regulation of DNA-templated transcription"/>
    <property type="evidence" value="ECO:0007669"/>
    <property type="project" value="InterPro"/>
</dbReference>
<evidence type="ECO:0000313" key="6">
    <source>
        <dbReference type="EMBL" id="KAJ4827469.1"/>
    </source>
</evidence>
<evidence type="ECO:0000256" key="2">
    <source>
        <dbReference type="ARBA" id="ARBA00023163"/>
    </source>
</evidence>
<comment type="subcellular location">
    <subcellularLocation>
        <location evidence="4">Nucleus</location>
    </subcellularLocation>
</comment>
<evidence type="ECO:0000313" key="7">
    <source>
        <dbReference type="Proteomes" id="UP001141552"/>
    </source>
</evidence>
<keyword evidence="7" id="KW-1185">Reference proteome</keyword>
<dbReference type="PANTHER" id="PTHR47573:SF1">
    <property type="entry name" value="PROTEIN AF-9 HOMOLOG"/>
    <property type="match status" value="1"/>
</dbReference>
<dbReference type="InterPro" id="IPR055129">
    <property type="entry name" value="YEATS_dom"/>
</dbReference>
<evidence type="ECO:0000256" key="4">
    <source>
        <dbReference type="PROSITE-ProRule" id="PRU00376"/>
    </source>
</evidence>
<dbReference type="GO" id="GO:0005634">
    <property type="term" value="C:nucleus"/>
    <property type="evidence" value="ECO:0007669"/>
    <property type="project" value="UniProtKB-SubCell"/>
</dbReference>
<evidence type="ECO:0000259" key="5">
    <source>
        <dbReference type="PROSITE" id="PS51037"/>
    </source>
</evidence>
<dbReference type="Pfam" id="PF03366">
    <property type="entry name" value="YEATS"/>
    <property type="match status" value="1"/>
</dbReference>
<dbReference type="InterPro" id="IPR005033">
    <property type="entry name" value="YEATS"/>
</dbReference>
<reference evidence="6" key="1">
    <citation type="submission" date="2022-02" db="EMBL/GenBank/DDBJ databases">
        <authorList>
            <person name="Henning P.M."/>
            <person name="McCubbin A.G."/>
            <person name="Shore J.S."/>
        </authorList>
    </citation>
    <scope>NUCLEOTIDE SEQUENCE</scope>
    <source>
        <strain evidence="6">F60SS</strain>
        <tissue evidence="6">Leaves</tissue>
    </source>
</reference>
<comment type="caution">
    <text evidence="6">The sequence shown here is derived from an EMBL/GenBank/DDBJ whole genome shotgun (WGS) entry which is preliminary data.</text>
</comment>
<dbReference type="Proteomes" id="UP001141552">
    <property type="component" value="Unassembled WGS sequence"/>
</dbReference>
<dbReference type="AlphaFoldDB" id="A0A9Q0FB57"/>
<keyword evidence="3 4" id="KW-0539">Nucleus</keyword>
<proteinExistence type="predicted"/>
<dbReference type="Gene3D" id="2.60.40.1970">
    <property type="entry name" value="YEATS domain"/>
    <property type="match status" value="1"/>
</dbReference>
<protein>
    <recommendedName>
        <fullName evidence="5">YEATS domain-containing protein</fullName>
    </recommendedName>
</protein>
<dbReference type="OrthoDB" id="16041at2759"/>